<dbReference type="EMBL" id="CAXAMN010018890">
    <property type="protein sequence ID" value="CAK9053314.1"/>
    <property type="molecule type" value="Genomic_DNA"/>
</dbReference>
<accession>A0ABP0MRF3</accession>
<name>A0ABP0MRF3_9DINO</name>
<feature type="transmembrane region" description="Helical" evidence="1">
    <location>
        <begin position="282"/>
        <end position="303"/>
    </location>
</feature>
<proteinExistence type="predicted"/>
<evidence type="ECO:0008006" key="4">
    <source>
        <dbReference type="Google" id="ProtNLM"/>
    </source>
</evidence>
<organism evidence="2 3">
    <name type="scientific">Durusdinium trenchii</name>
    <dbReference type="NCBI Taxonomy" id="1381693"/>
    <lineage>
        <taxon>Eukaryota</taxon>
        <taxon>Sar</taxon>
        <taxon>Alveolata</taxon>
        <taxon>Dinophyceae</taxon>
        <taxon>Suessiales</taxon>
        <taxon>Symbiodiniaceae</taxon>
        <taxon>Durusdinium</taxon>
    </lineage>
</organism>
<reference evidence="2 3" key="1">
    <citation type="submission" date="2024-02" db="EMBL/GenBank/DDBJ databases">
        <authorList>
            <person name="Chen Y."/>
            <person name="Shah S."/>
            <person name="Dougan E. K."/>
            <person name="Thang M."/>
            <person name="Chan C."/>
        </authorList>
    </citation>
    <scope>NUCLEOTIDE SEQUENCE [LARGE SCALE GENOMIC DNA]</scope>
</reference>
<keyword evidence="3" id="KW-1185">Reference proteome</keyword>
<feature type="transmembrane region" description="Helical" evidence="1">
    <location>
        <begin position="53"/>
        <end position="73"/>
    </location>
</feature>
<comment type="caution">
    <text evidence="2">The sequence shown here is derived from an EMBL/GenBank/DDBJ whole genome shotgun (WGS) entry which is preliminary data.</text>
</comment>
<dbReference type="Proteomes" id="UP001642484">
    <property type="component" value="Unassembled WGS sequence"/>
</dbReference>
<keyword evidence="1" id="KW-1133">Transmembrane helix</keyword>
<keyword evidence="1" id="KW-0472">Membrane</keyword>
<feature type="transmembrane region" description="Helical" evidence="1">
    <location>
        <begin position="102"/>
        <end position="125"/>
    </location>
</feature>
<sequence>MTRLPVSIHVMAVEGVLRREAACIAWHVWWMQFFRVFADFSFLAFAFVLNDQLYIAGVCFAAFGAFMDHGNLLQLLRRPALIVAGSRRSMFGINRAAEEPRLTFFAGVRAAMTLMLVISAILYLVGSHLSGPGVSLFEKRAQGAANIAIQQTAGDVTIQGGTEPEYGSTCIPGLRIPCDEAEAKFAEKFWACCKTEDLASCPAACDVGDARHAAINSHSRTSQLVDGDADCSQKALRWIADCRCLRYPEFFAWVHRNLCFLLPLEDGVRGWIAMIEQNACKLLMPCFCILLAPCCFACLAILFDKKKVDRLELKKKIRVEKENLGRFLELAKGKVFSGQRFKVLLSLELGHFLLDVCLDVMTLLNLAFSQQWTLMSLQFLVLLLSFIQQMRLGFRAIVDGIRQSFDVGYQTDIVLQVLQSEKLVEAFLSVPIQAAALASSVNNLSAIQLTISMFVSILGISKALYKQIHLDLISVVDEIEKAGFAPTVYGIRDTE</sequence>
<evidence type="ECO:0000313" key="2">
    <source>
        <dbReference type="EMBL" id="CAK9053314.1"/>
    </source>
</evidence>
<gene>
    <name evidence="2" type="ORF">CCMP2556_LOCUS26809</name>
</gene>
<feature type="transmembrane region" description="Helical" evidence="1">
    <location>
        <begin position="370"/>
        <end position="387"/>
    </location>
</feature>
<protein>
    <recommendedName>
        <fullName evidence="4">Solute carrier family 40 protein</fullName>
    </recommendedName>
</protein>
<evidence type="ECO:0000256" key="1">
    <source>
        <dbReference type="SAM" id="Phobius"/>
    </source>
</evidence>
<dbReference type="GO" id="GO:0003743">
    <property type="term" value="F:translation initiation factor activity"/>
    <property type="evidence" value="ECO:0007669"/>
    <property type="project" value="UniProtKB-KW"/>
</dbReference>
<evidence type="ECO:0000313" key="3">
    <source>
        <dbReference type="Proteomes" id="UP001642484"/>
    </source>
</evidence>
<keyword evidence="1" id="KW-0812">Transmembrane</keyword>